<dbReference type="EMBL" id="FOGZ01000002">
    <property type="protein sequence ID" value="SER56073.1"/>
    <property type="molecule type" value="Genomic_DNA"/>
</dbReference>
<feature type="compositionally biased region" description="Basic and acidic residues" evidence="1">
    <location>
        <begin position="20"/>
        <end position="32"/>
    </location>
</feature>
<gene>
    <name evidence="3" type="ORF">SAMN05443377_102160</name>
</gene>
<feature type="region of interest" description="Disordered" evidence="1">
    <location>
        <begin position="1"/>
        <end position="37"/>
    </location>
</feature>
<evidence type="ECO:0000256" key="2">
    <source>
        <dbReference type="SAM" id="Phobius"/>
    </source>
</evidence>
<keyword evidence="2" id="KW-0812">Transmembrane</keyword>
<evidence type="ECO:0000313" key="4">
    <source>
        <dbReference type="Proteomes" id="UP000198815"/>
    </source>
</evidence>
<protein>
    <submittedName>
        <fullName evidence="3">Uncharacterized protein</fullName>
    </submittedName>
</protein>
<evidence type="ECO:0000256" key="1">
    <source>
        <dbReference type="SAM" id="MobiDB-lite"/>
    </source>
</evidence>
<evidence type="ECO:0000313" key="3">
    <source>
        <dbReference type="EMBL" id="SER56073.1"/>
    </source>
</evidence>
<organism evidence="3 4">
    <name type="scientific">Propionibacterium cyclohexanicum</name>
    <dbReference type="NCBI Taxonomy" id="64702"/>
    <lineage>
        <taxon>Bacteria</taxon>
        <taxon>Bacillati</taxon>
        <taxon>Actinomycetota</taxon>
        <taxon>Actinomycetes</taxon>
        <taxon>Propionibacteriales</taxon>
        <taxon>Propionibacteriaceae</taxon>
        <taxon>Propionibacterium</taxon>
    </lineage>
</organism>
<accession>A0A1H9Q889</accession>
<dbReference type="Proteomes" id="UP000198815">
    <property type="component" value="Unassembled WGS sequence"/>
</dbReference>
<keyword evidence="2" id="KW-0472">Membrane</keyword>
<dbReference type="AlphaFoldDB" id="A0A1H9Q889"/>
<keyword evidence="4" id="KW-1185">Reference proteome</keyword>
<sequence length="84" mass="8823">MGAAGVIHQASQGLWGAREQQGEEMAKKDRAGARAAGKRCCRSKKGTKCRCGRFVLALGAVAALVALAYWLGHPGTEEEHGTIS</sequence>
<dbReference type="STRING" id="64702.SAMN05443377_102160"/>
<name>A0A1H9Q889_9ACTN</name>
<feature type="transmembrane region" description="Helical" evidence="2">
    <location>
        <begin position="54"/>
        <end position="72"/>
    </location>
</feature>
<keyword evidence="2" id="KW-1133">Transmembrane helix</keyword>
<reference evidence="3 4" key="1">
    <citation type="submission" date="2016-10" db="EMBL/GenBank/DDBJ databases">
        <authorList>
            <person name="de Groot N.N."/>
        </authorList>
    </citation>
    <scope>NUCLEOTIDE SEQUENCE [LARGE SCALE GENOMIC DNA]</scope>
    <source>
        <strain evidence="3 4">DSM 16859</strain>
    </source>
</reference>
<proteinExistence type="predicted"/>